<protein>
    <submittedName>
        <fullName evidence="1">Uncharacterized protein</fullName>
    </submittedName>
</protein>
<evidence type="ECO:0000313" key="2">
    <source>
        <dbReference type="Proteomes" id="UP001157418"/>
    </source>
</evidence>
<gene>
    <name evidence="1" type="ORF">LVIROSA_LOCUS32525</name>
</gene>
<reference evidence="1 2" key="1">
    <citation type="submission" date="2022-01" db="EMBL/GenBank/DDBJ databases">
        <authorList>
            <person name="Xiong W."/>
            <person name="Schranz E."/>
        </authorList>
    </citation>
    <scope>NUCLEOTIDE SEQUENCE [LARGE SCALE GENOMIC DNA]</scope>
</reference>
<dbReference type="GO" id="GO:0042752">
    <property type="term" value="P:regulation of circadian rhythm"/>
    <property type="evidence" value="ECO:0007669"/>
    <property type="project" value="TreeGrafter"/>
</dbReference>
<dbReference type="GO" id="GO:0006950">
    <property type="term" value="P:response to stress"/>
    <property type="evidence" value="ECO:0007669"/>
    <property type="project" value="TreeGrafter"/>
</dbReference>
<dbReference type="PANTHER" id="PTHR36319">
    <property type="entry name" value="PROTEIN GIGANTEA"/>
    <property type="match status" value="1"/>
</dbReference>
<proteinExistence type="predicted"/>
<dbReference type="PANTHER" id="PTHR36319:SF1">
    <property type="entry name" value="PROTEIN GIGANTEA"/>
    <property type="match status" value="1"/>
</dbReference>
<dbReference type="InterPro" id="IPR026211">
    <property type="entry name" value="GIGANTEA"/>
</dbReference>
<name>A0AAU9P9P2_9ASTR</name>
<accession>A0AAU9P9P2</accession>
<keyword evidence="2" id="KW-1185">Reference proteome</keyword>
<comment type="caution">
    <text evidence="1">The sequence shown here is derived from an EMBL/GenBank/DDBJ whole genome shotgun (WGS) entry which is preliminary data.</text>
</comment>
<dbReference type="AlphaFoldDB" id="A0AAU9P9P2"/>
<dbReference type="Proteomes" id="UP001157418">
    <property type="component" value="Unassembled WGS sequence"/>
</dbReference>
<dbReference type="EMBL" id="CAKMRJ010005523">
    <property type="protein sequence ID" value="CAH1446869.1"/>
    <property type="molecule type" value="Genomic_DNA"/>
</dbReference>
<dbReference type="GO" id="GO:0005634">
    <property type="term" value="C:nucleus"/>
    <property type="evidence" value="ECO:0007669"/>
    <property type="project" value="TreeGrafter"/>
</dbReference>
<sequence length="251" mass="27840">MIWIDRLIENIVMKLRGDEEAVEIDDRSESVVMESRDDEEAVEIDEFCIFNNVKATSNATSVANLKDKFPKLCGGVMGKYAGGELKPPSVAVVPALLLPPPTTSMDEHLVEGLTALEPYARLFHRYYAIASPSATQRLLLGLLEAPPSWAPDALDAVVQLVELLRAAEDYASGMRLPRNWMHLHFLRAIGTAISMRVGIAADALLFQILSQPGLLFPPLTQTEGVELQDEHLNCYNSNPKSREKCQQLKQQ</sequence>
<dbReference type="GO" id="GO:0048586">
    <property type="term" value="P:regulation of long-day photoperiodism, flowering"/>
    <property type="evidence" value="ECO:0007669"/>
    <property type="project" value="TreeGrafter"/>
</dbReference>
<organism evidence="1 2">
    <name type="scientific">Lactuca virosa</name>
    <dbReference type="NCBI Taxonomy" id="75947"/>
    <lineage>
        <taxon>Eukaryota</taxon>
        <taxon>Viridiplantae</taxon>
        <taxon>Streptophyta</taxon>
        <taxon>Embryophyta</taxon>
        <taxon>Tracheophyta</taxon>
        <taxon>Spermatophyta</taxon>
        <taxon>Magnoliopsida</taxon>
        <taxon>eudicotyledons</taxon>
        <taxon>Gunneridae</taxon>
        <taxon>Pentapetalae</taxon>
        <taxon>asterids</taxon>
        <taxon>campanulids</taxon>
        <taxon>Asterales</taxon>
        <taxon>Asteraceae</taxon>
        <taxon>Cichorioideae</taxon>
        <taxon>Cichorieae</taxon>
        <taxon>Lactucinae</taxon>
        <taxon>Lactuca</taxon>
    </lineage>
</organism>
<evidence type="ECO:0000313" key="1">
    <source>
        <dbReference type="EMBL" id="CAH1446869.1"/>
    </source>
</evidence>